<dbReference type="PANTHER" id="PTHR30273">
    <property type="entry name" value="PERIPLASMIC SIGNAL SENSOR AND SIGMA FACTOR ACTIVATOR FECR-RELATED"/>
    <property type="match status" value="1"/>
</dbReference>
<evidence type="ECO:0000256" key="1">
    <source>
        <dbReference type="SAM" id="Phobius"/>
    </source>
</evidence>
<dbReference type="OrthoDB" id="7030008at2"/>
<keyword evidence="1" id="KW-0472">Membrane</keyword>
<dbReference type="PANTHER" id="PTHR30273:SF2">
    <property type="entry name" value="PROTEIN FECR"/>
    <property type="match status" value="1"/>
</dbReference>
<dbReference type="STRING" id="1215104.GCA_000730585_05479"/>
<evidence type="ECO:0000313" key="4">
    <source>
        <dbReference type="EMBL" id="SNS24501.1"/>
    </source>
</evidence>
<dbReference type="InterPro" id="IPR012373">
    <property type="entry name" value="Ferrdict_sens_TM"/>
</dbReference>
<accession>A0A239CXX4</accession>
<dbReference type="Gene3D" id="2.60.120.1440">
    <property type="match status" value="1"/>
</dbReference>
<keyword evidence="1" id="KW-0812">Transmembrane</keyword>
<feature type="domain" description="FecR N-terminal" evidence="3">
    <location>
        <begin position="11"/>
        <end position="52"/>
    </location>
</feature>
<dbReference type="InterPro" id="IPR006860">
    <property type="entry name" value="FecR"/>
</dbReference>
<reference evidence="5" key="1">
    <citation type="submission" date="2017-06" db="EMBL/GenBank/DDBJ databases">
        <authorList>
            <person name="Varghese N."/>
            <person name="Submissions S."/>
        </authorList>
    </citation>
    <scope>NUCLEOTIDE SEQUENCE [LARGE SCALE GENOMIC DNA]</scope>
    <source>
        <strain evidence="5">DSM 22348</strain>
    </source>
</reference>
<feature type="domain" description="FecR protein" evidence="2">
    <location>
        <begin position="122"/>
        <end position="210"/>
    </location>
</feature>
<protein>
    <submittedName>
        <fullName evidence="4">FecR family protein</fullName>
    </submittedName>
</protein>
<dbReference type="Pfam" id="PF16220">
    <property type="entry name" value="DUF4880"/>
    <property type="match status" value="1"/>
</dbReference>
<sequence>MNAPTSPEQQQTALDWLTRINGQPALAEGAAFKRWLLSDPAHGQAYREAQQLWRLSEAPAARLASEEDPALQAYLRAMQRPAASSWRRLGSLAAAASVLLMLALGAGWHPADWLRDFAADHVAAVGQVRDVTLADGSQLTLDADSAISVDFSNGQRRIEVQRGAVFFQVAHTGQPFIVEADGGRTEVLGTKFEVRRQDGGVDVTVLSGRVAVSAGEGQPPQILGANQQVDYRDGSAGGVHGVDSESRLAWRQGWLNYYQVPLRQVVDDLARYYPGRILLLDGDLGARKVSGSFPGNDPLAALDALGAVAGFQRHTLLGRVTLLR</sequence>
<proteinExistence type="predicted"/>
<dbReference type="RefSeq" id="WP_042120884.1">
    <property type="nucleotide sequence ID" value="NZ_FZOL01000005.1"/>
</dbReference>
<dbReference type="Gene3D" id="3.55.50.30">
    <property type="match status" value="1"/>
</dbReference>
<dbReference type="GO" id="GO:0016989">
    <property type="term" value="F:sigma factor antagonist activity"/>
    <property type="evidence" value="ECO:0007669"/>
    <property type="project" value="TreeGrafter"/>
</dbReference>
<organism evidence="4 5">
    <name type="scientific">Pseudomonas japonica</name>
    <dbReference type="NCBI Taxonomy" id="256466"/>
    <lineage>
        <taxon>Bacteria</taxon>
        <taxon>Pseudomonadati</taxon>
        <taxon>Pseudomonadota</taxon>
        <taxon>Gammaproteobacteria</taxon>
        <taxon>Pseudomonadales</taxon>
        <taxon>Pseudomonadaceae</taxon>
        <taxon>Pseudomonas</taxon>
    </lineage>
</organism>
<feature type="transmembrane region" description="Helical" evidence="1">
    <location>
        <begin position="89"/>
        <end position="108"/>
    </location>
</feature>
<dbReference type="Proteomes" id="UP000198407">
    <property type="component" value="Unassembled WGS sequence"/>
</dbReference>
<gene>
    <name evidence="4" type="ORF">SAMN05444352_10596</name>
</gene>
<dbReference type="PIRSF" id="PIRSF018266">
    <property type="entry name" value="FecR"/>
    <property type="match status" value="1"/>
</dbReference>
<evidence type="ECO:0000313" key="5">
    <source>
        <dbReference type="Proteomes" id="UP000198407"/>
    </source>
</evidence>
<dbReference type="EMBL" id="FZOL01000005">
    <property type="protein sequence ID" value="SNS24501.1"/>
    <property type="molecule type" value="Genomic_DNA"/>
</dbReference>
<keyword evidence="1" id="KW-1133">Transmembrane helix</keyword>
<evidence type="ECO:0000259" key="2">
    <source>
        <dbReference type="Pfam" id="PF04773"/>
    </source>
</evidence>
<dbReference type="Pfam" id="PF04773">
    <property type="entry name" value="FecR"/>
    <property type="match status" value="1"/>
</dbReference>
<evidence type="ECO:0000259" key="3">
    <source>
        <dbReference type="Pfam" id="PF16220"/>
    </source>
</evidence>
<dbReference type="InterPro" id="IPR032623">
    <property type="entry name" value="FecR_N"/>
</dbReference>
<keyword evidence="5" id="KW-1185">Reference proteome</keyword>
<dbReference type="AlphaFoldDB" id="A0A239CXX4"/>
<name>A0A239CXX4_9PSED</name>